<dbReference type="KEGG" id="rhl:LPU83_pLPU83c_0520"/>
<gene>
    <name evidence="1" type="ORF">LPU83_pLPU83c_0520</name>
</gene>
<dbReference type="PATRIC" id="fig|348824.6.peg.5263"/>
<dbReference type="AlphaFoldDB" id="W6RIV4"/>
<sequence>MKDPLGRKTCRVLRKVPPFPMLPSGRTNKTGLGCGDQSGNFSWVILTNLKVRPGVRTSPEENS</sequence>
<proteinExistence type="predicted"/>
<evidence type="ECO:0000313" key="2">
    <source>
        <dbReference type="Proteomes" id="UP000019443"/>
    </source>
</evidence>
<name>W6RIV4_9HYPH</name>
<geneLocation type="plasmid" evidence="1 2">
    <name>pLPU83c</name>
</geneLocation>
<dbReference type="Proteomes" id="UP000019443">
    <property type="component" value="Plasmid pLPU83c"/>
</dbReference>
<keyword evidence="1" id="KW-0614">Plasmid</keyword>
<evidence type="ECO:0000313" key="1">
    <source>
        <dbReference type="EMBL" id="CDM61082.1"/>
    </source>
</evidence>
<dbReference type="EMBL" id="HG916854">
    <property type="protein sequence ID" value="CDM61082.1"/>
    <property type="molecule type" value="Genomic_DNA"/>
</dbReference>
<protein>
    <submittedName>
        <fullName evidence="1">Uncharacterized protein</fullName>
    </submittedName>
</protein>
<accession>W6RIV4</accession>
<reference evidence="1" key="1">
    <citation type="submission" date="2013-11" db="EMBL/GenBank/DDBJ databases">
        <title>Draft genome sequence of the broad-host-range Rhizobium sp. LPU83 strain, a member of the low-genetic diversity Oregon-like Rhizobium sp. group.</title>
        <authorList>
            <person name="Wibberg D."/>
            <person name="Puehler A."/>
            <person name="Schlueter A."/>
        </authorList>
    </citation>
    <scope>NUCLEOTIDE SEQUENCE [LARGE SCALE GENOMIC DNA]</scope>
    <source>
        <strain evidence="1">LPU83</strain>
        <plasmid evidence="1">pLPU83c</plasmid>
    </source>
</reference>
<organism evidence="1 2">
    <name type="scientific">Rhizobium favelukesii</name>
    <dbReference type="NCBI Taxonomy" id="348824"/>
    <lineage>
        <taxon>Bacteria</taxon>
        <taxon>Pseudomonadati</taxon>
        <taxon>Pseudomonadota</taxon>
        <taxon>Alphaproteobacteria</taxon>
        <taxon>Hyphomicrobiales</taxon>
        <taxon>Rhizobiaceae</taxon>
        <taxon>Rhizobium/Agrobacterium group</taxon>
        <taxon>Rhizobium</taxon>
    </lineage>
</organism>
<dbReference type="HOGENOM" id="CLU_2882902_0_0_5"/>
<keyword evidence="2" id="KW-1185">Reference proteome</keyword>